<accession>A0A2P2PR52</accession>
<sequence>MKRQKISIKNRAMKQIRTWFMHPCRFLVPSN</sequence>
<dbReference type="EMBL" id="GGEC01076689">
    <property type="protein sequence ID" value="MBX57173.1"/>
    <property type="molecule type" value="Transcribed_RNA"/>
</dbReference>
<dbReference type="AlphaFoldDB" id="A0A2P2PR52"/>
<proteinExistence type="predicted"/>
<evidence type="ECO:0000313" key="1">
    <source>
        <dbReference type="EMBL" id="MBX57173.1"/>
    </source>
</evidence>
<protein>
    <submittedName>
        <fullName evidence="1">Uncharacterized protein</fullName>
    </submittedName>
</protein>
<organism evidence="1">
    <name type="scientific">Rhizophora mucronata</name>
    <name type="common">Asiatic mangrove</name>
    <dbReference type="NCBI Taxonomy" id="61149"/>
    <lineage>
        <taxon>Eukaryota</taxon>
        <taxon>Viridiplantae</taxon>
        <taxon>Streptophyta</taxon>
        <taxon>Embryophyta</taxon>
        <taxon>Tracheophyta</taxon>
        <taxon>Spermatophyta</taxon>
        <taxon>Magnoliopsida</taxon>
        <taxon>eudicotyledons</taxon>
        <taxon>Gunneridae</taxon>
        <taxon>Pentapetalae</taxon>
        <taxon>rosids</taxon>
        <taxon>fabids</taxon>
        <taxon>Malpighiales</taxon>
        <taxon>Rhizophoraceae</taxon>
        <taxon>Rhizophora</taxon>
    </lineage>
</organism>
<name>A0A2P2PR52_RHIMU</name>
<reference evidence="1" key="1">
    <citation type="submission" date="2018-02" db="EMBL/GenBank/DDBJ databases">
        <title>Rhizophora mucronata_Transcriptome.</title>
        <authorList>
            <person name="Meera S.P."/>
            <person name="Sreeshan A."/>
            <person name="Augustine A."/>
        </authorList>
    </citation>
    <scope>NUCLEOTIDE SEQUENCE</scope>
    <source>
        <tissue evidence="1">Leaf</tissue>
    </source>
</reference>